<comment type="caution">
    <text evidence="1">The sequence shown here is derived from an EMBL/GenBank/DDBJ whole genome shotgun (WGS) entry which is preliminary data.</text>
</comment>
<sequence length="81" mass="9347">MAVLIKDTDMVLSFVLALCDQYDSQIMPLNPFTPTSNQDRISPYNINTISSRQLLIEDLILCFQDQEDFKSEPIKMPYCII</sequence>
<accession>A0A3M6UZ04</accession>
<evidence type="ECO:0000313" key="1">
    <source>
        <dbReference type="EMBL" id="RMX58850.1"/>
    </source>
</evidence>
<proteinExistence type="predicted"/>
<name>A0A3M6UZ04_POCDA</name>
<organism evidence="1 2">
    <name type="scientific">Pocillopora damicornis</name>
    <name type="common">Cauliflower coral</name>
    <name type="synonym">Millepora damicornis</name>
    <dbReference type="NCBI Taxonomy" id="46731"/>
    <lineage>
        <taxon>Eukaryota</taxon>
        <taxon>Metazoa</taxon>
        <taxon>Cnidaria</taxon>
        <taxon>Anthozoa</taxon>
        <taxon>Hexacorallia</taxon>
        <taxon>Scleractinia</taxon>
        <taxon>Astrocoeniina</taxon>
        <taxon>Pocilloporidae</taxon>
        <taxon>Pocillopora</taxon>
    </lineage>
</organism>
<keyword evidence="2" id="KW-1185">Reference proteome</keyword>
<gene>
    <name evidence="1" type="ORF">pdam_00014488</name>
</gene>
<dbReference type="EMBL" id="RCHS01000439">
    <property type="protein sequence ID" value="RMX58850.1"/>
    <property type="molecule type" value="Genomic_DNA"/>
</dbReference>
<dbReference type="AlphaFoldDB" id="A0A3M6UZ04"/>
<reference evidence="1 2" key="1">
    <citation type="journal article" date="2018" name="Sci. Rep.">
        <title>Comparative analysis of the Pocillopora damicornis genome highlights role of immune system in coral evolution.</title>
        <authorList>
            <person name="Cunning R."/>
            <person name="Bay R.A."/>
            <person name="Gillette P."/>
            <person name="Baker A.C."/>
            <person name="Traylor-Knowles N."/>
        </authorList>
    </citation>
    <scope>NUCLEOTIDE SEQUENCE [LARGE SCALE GENOMIC DNA]</scope>
    <source>
        <strain evidence="1">RSMAS</strain>
        <tissue evidence="1">Whole animal</tissue>
    </source>
</reference>
<dbReference type="Proteomes" id="UP000275408">
    <property type="component" value="Unassembled WGS sequence"/>
</dbReference>
<protein>
    <submittedName>
        <fullName evidence="1">Uncharacterized protein</fullName>
    </submittedName>
</protein>
<evidence type="ECO:0000313" key="2">
    <source>
        <dbReference type="Proteomes" id="UP000275408"/>
    </source>
</evidence>